<organism evidence="3 4">
    <name type="scientific">Leucobacter viscericola</name>
    <dbReference type="NCBI Taxonomy" id="2714935"/>
    <lineage>
        <taxon>Bacteria</taxon>
        <taxon>Bacillati</taxon>
        <taxon>Actinomycetota</taxon>
        <taxon>Actinomycetes</taxon>
        <taxon>Micrococcales</taxon>
        <taxon>Microbacteriaceae</taxon>
        <taxon>Leucobacter</taxon>
    </lineage>
</organism>
<dbReference type="Gene3D" id="3.40.1030.10">
    <property type="entry name" value="Nucleoside phosphorylase/phosphoribosyltransferase catalytic domain"/>
    <property type="match status" value="1"/>
</dbReference>
<reference evidence="3 4" key="1">
    <citation type="submission" date="2020-03" db="EMBL/GenBank/DDBJ databases">
        <title>Leucobacter sp. nov., isolated from beetles.</title>
        <authorList>
            <person name="Hyun D.-W."/>
            <person name="Bae J.-W."/>
        </authorList>
    </citation>
    <scope>NUCLEOTIDE SEQUENCE [LARGE SCALE GENOMIC DNA]</scope>
    <source>
        <strain evidence="3 4">HDW9C</strain>
    </source>
</reference>
<sequence length="242" mass="25931">MTRVVFDIRTFPGGNFGSDALRASQNSQLLIDTAKYLDIEITCVISGEDFPAQPFIGRREALQGLLAFVNDEPKTLLAPHVAHCLQLANVASGGRLDRVPTSGSLRGTLDLHLKAQGAKGLSTLETYLKHTQLTHSFAVVHASAGGVVRWDLIAIRTVLLSYQNRSAVSVGFSDDCGIELLAMSGTLVAEGEPLAVVRSRNSSFLQDECQGISQSYRLVAEEQSIESKGGAAWNTSVSSTRA</sequence>
<dbReference type="AlphaFoldDB" id="A0A6G7XG29"/>
<evidence type="ECO:0000256" key="2">
    <source>
        <dbReference type="ARBA" id="ARBA00022679"/>
    </source>
</evidence>
<dbReference type="GO" id="GO:0016763">
    <property type="term" value="F:pentosyltransferase activity"/>
    <property type="evidence" value="ECO:0007669"/>
    <property type="project" value="InterPro"/>
</dbReference>
<keyword evidence="1" id="KW-0328">Glycosyltransferase</keyword>
<evidence type="ECO:0000313" key="3">
    <source>
        <dbReference type="EMBL" id="QIK63462.1"/>
    </source>
</evidence>
<dbReference type="InterPro" id="IPR036566">
    <property type="entry name" value="PYNP-like_C_sf"/>
</dbReference>
<dbReference type="GO" id="GO:0006213">
    <property type="term" value="P:pyrimidine nucleoside metabolic process"/>
    <property type="evidence" value="ECO:0007669"/>
    <property type="project" value="InterPro"/>
</dbReference>
<dbReference type="Proteomes" id="UP000502677">
    <property type="component" value="Chromosome"/>
</dbReference>
<accession>A0A6G7XG29</accession>
<protein>
    <submittedName>
        <fullName evidence="3">Uncharacterized protein</fullName>
    </submittedName>
</protein>
<evidence type="ECO:0000313" key="4">
    <source>
        <dbReference type="Proteomes" id="UP000502677"/>
    </source>
</evidence>
<name>A0A6G7XG29_9MICO</name>
<dbReference type="RefSeq" id="WP_166291592.1">
    <property type="nucleotide sequence ID" value="NZ_CP049863.1"/>
</dbReference>
<gene>
    <name evidence="3" type="ORF">G7068_09810</name>
</gene>
<dbReference type="Gene3D" id="3.90.1170.30">
    <property type="entry name" value="Pyrimidine nucleoside phosphorylase-like, C-terminal domain"/>
    <property type="match status" value="1"/>
</dbReference>
<dbReference type="InterPro" id="IPR035902">
    <property type="entry name" value="Nuc_phospho_transferase"/>
</dbReference>
<evidence type="ECO:0000256" key="1">
    <source>
        <dbReference type="ARBA" id="ARBA00022676"/>
    </source>
</evidence>
<proteinExistence type="predicted"/>
<dbReference type="EMBL" id="CP049863">
    <property type="protein sequence ID" value="QIK63462.1"/>
    <property type="molecule type" value="Genomic_DNA"/>
</dbReference>
<dbReference type="KEGG" id="lvi:G7068_09810"/>
<keyword evidence="2" id="KW-0808">Transferase</keyword>
<keyword evidence="4" id="KW-1185">Reference proteome</keyword>